<dbReference type="EMBL" id="JAAMOW010000002">
    <property type="protein sequence ID" value="NGY04015.1"/>
    <property type="molecule type" value="Genomic_DNA"/>
</dbReference>
<comment type="caution">
    <text evidence="6">The sequence shown here is derived from an EMBL/GenBank/DDBJ whole genome shotgun (WGS) entry which is preliminary data.</text>
</comment>
<organism evidence="6 7">
    <name type="scientific">Solimonas terrae</name>
    <dbReference type="NCBI Taxonomy" id="1396819"/>
    <lineage>
        <taxon>Bacteria</taxon>
        <taxon>Pseudomonadati</taxon>
        <taxon>Pseudomonadota</taxon>
        <taxon>Gammaproteobacteria</taxon>
        <taxon>Nevskiales</taxon>
        <taxon>Nevskiaceae</taxon>
        <taxon>Solimonas</taxon>
    </lineage>
</organism>
<evidence type="ECO:0000313" key="6">
    <source>
        <dbReference type="EMBL" id="NGY04015.1"/>
    </source>
</evidence>
<dbReference type="SUPFAM" id="SSF55781">
    <property type="entry name" value="GAF domain-like"/>
    <property type="match status" value="1"/>
</dbReference>
<keyword evidence="7" id="KW-1185">Reference proteome</keyword>
<dbReference type="Gene3D" id="3.30.450.40">
    <property type="match status" value="1"/>
</dbReference>
<reference evidence="6 7" key="1">
    <citation type="journal article" date="2014" name="Int. J. Syst. Evol. Microbiol.">
        <title>Solimonas terrae sp. nov., isolated from soil.</title>
        <authorList>
            <person name="Kim S.J."/>
            <person name="Moon J.Y."/>
            <person name="Weon H.Y."/>
            <person name="Ahn J.H."/>
            <person name="Chen W.M."/>
            <person name="Kwon S.W."/>
        </authorList>
    </citation>
    <scope>NUCLEOTIDE SEQUENCE [LARGE SCALE GENOMIC DNA]</scope>
    <source>
        <strain evidence="6 7">KIS83-12</strain>
    </source>
</reference>
<gene>
    <name evidence="6" type="ORF">G7Y85_04505</name>
</gene>
<evidence type="ECO:0000259" key="4">
    <source>
        <dbReference type="PROSITE" id="PS51077"/>
    </source>
</evidence>
<dbReference type="PROSITE" id="PS51078">
    <property type="entry name" value="ICLR_ED"/>
    <property type="match status" value="1"/>
</dbReference>
<dbReference type="PANTHER" id="PTHR30136">
    <property type="entry name" value="HELIX-TURN-HELIX TRANSCRIPTIONAL REGULATOR, ICLR FAMILY"/>
    <property type="match status" value="1"/>
</dbReference>
<sequence length="299" mass="32880">MSDDSSQRIVRLINFFAAHPTESFTLSEVVDQLSLSLGSAHRVLKSLTDARYLARHPKHKTYSLGLALVAIGQAALERHPAVNLAREQMARLTDELELQCVATARVGDELMSLAKTGDTSADQGIRHVGERRPFVPPLGLGHAAWAPAEQIDTYLAKVAGRGSTRRDAEMRTHMRKALAVIRERGYALAANGPAMQSVWQLIWEHATHFRSERYWAQMQRLLGALSNDELQLLSLDQVGSLRLAYISAPVFSASGEVLLSISLSGFTRRLEARAVARMAEHLCNAAAQVTAATRGRIPR</sequence>
<dbReference type="Pfam" id="PF09339">
    <property type="entry name" value="HTH_IclR"/>
    <property type="match status" value="1"/>
</dbReference>
<dbReference type="Proteomes" id="UP000472676">
    <property type="component" value="Unassembled WGS sequence"/>
</dbReference>
<dbReference type="Gene3D" id="1.10.10.10">
    <property type="entry name" value="Winged helix-like DNA-binding domain superfamily/Winged helix DNA-binding domain"/>
    <property type="match status" value="1"/>
</dbReference>
<proteinExistence type="predicted"/>
<evidence type="ECO:0000256" key="1">
    <source>
        <dbReference type="ARBA" id="ARBA00023015"/>
    </source>
</evidence>
<keyword evidence="3" id="KW-0804">Transcription</keyword>
<evidence type="ECO:0000259" key="5">
    <source>
        <dbReference type="PROSITE" id="PS51078"/>
    </source>
</evidence>
<keyword evidence="1" id="KW-0805">Transcription regulation</keyword>
<dbReference type="InterPro" id="IPR050707">
    <property type="entry name" value="HTH_MetabolicPath_Reg"/>
</dbReference>
<dbReference type="AlphaFoldDB" id="A0A6M2BP58"/>
<keyword evidence="2" id="KW-0238">DNA-binding</keyword>
<dbReference type="InterPro" id="IPR005471">
    <property type="entry name" value="Tscrpt_reg_IclR_N"/>
</dbReference>
<dbReference type="InterPro" id="IPR036388">
    <property type="entry name" value="WH-like_DNA-bd_sf"/>
</dbReference>
<dbReference type="InterPro" id="IPR014757">
    <property type="entry name" value="Tscrpt_reg_IclR_C"/>
</dbReference>
<evidence type="ECO:0000256" key="3">
    <source>
        <dbReference type="ARBA" id="ARBA00023163"/>
    </source>
</evidence>
<dbReference type="InterPro" id="IPR029016">
    <property type="entry name" value="GAF-like_dom_sf"/>
</dbReference>
<feature type="domain" description="IclR-ED" evidence="5">
    <location>
        <begin position="67"/>
        <end position="295"/>
    </location>
</feature>
<dbReference type="InterPro" id="IPR036390">
    <property type="entry name" value="WH_DNA-bd_sf"/>
</dbReference>
<protein>
    <submittedName>
        <fullName evidence="6">Helix-turn-helix domain-containing protein</fullName>
    </submittedName>
</protein>
<dbReference type="Pfam" id="PF01614">
    <property type="entry name" value="IclR_C"/>
    <property type="match status" value="1"/>
</dbReference>
<dbReference type="SMART" id="SM00346">
    <property type="entry name" value="HTH_ICLR"/>
    <property type="match status" value="1"/>
</dbReference>
<dbReference type="SUPFAM" id="SSF46785">
    <property type="entry name" value="Winged helix' DNA-binding domain"/>
    <property type="match status" value="1"/>
</dbReference>
<name>A0A6M2BP58_9GAMM</name>
<evidence type="ECO:0000256" key="2">
    <source>
        <dbReference type="ARBA" id="ARBA00023125"/>
    </source>
</evidence>
<dbReference type="PROSITE" id="PS51077">
    <property type="entry name" value="HTH_ICLR"/>
    <property type="match status" value="1"/>
</dbReference>
<dbReference type="GO" id="GO:0003700">
    <property type="term" value="F:DNA-binding transcription factor activity"/>
    <property type="evidence" value="ECO:0007669"/>
    <property type="project" value="TreeGrafter"/>
</dbReference>
<feature type="domain" description="HTH iclR-type" evidence="4">
    <location>
        <begin position="3"/>
        <end position="66"/>
    </location>
</feature>
<evidence type="ECO:0000313" key="7">
    <source>
        <dbReference type="Proteomes" id="UP000472676"/>
    </source>
</evidence>
<accession>A0A6M2BP58</accession>
<dbReference type="RefSeq" id="WP_166252448.1">
    <property type="nucleotide sequence ID" value="NZ_JAAMOW010000002.1"/>
</dbReference>
<dbReference type="GO" id="GO:0045892">
    <property type="term" value="P:negative regulation of DNA-templated transcription"/>
    <property type="evidence" value="ECO:0007669"/>
    <property type="project" value="TreeGrafter"/>
</dbReference>
<dbReference type="PANTHER" id="PTHR30136:SF35">
    <property type="entry name" value="HTH-TYPE TRANSCRIPTIONAL REGULATOR RV1719"/>
    <property type="match status" value="1"/>
</dbReference>
<dbReference type="GO" id="GO:0003677">
    <property type="term" value="F:DNA binding"/>
    <property type="evidence" value="ECO:0007669"/>
    <property type="project" value="UniProtKB-KW"/>
</dbReference>